<keyword evidence="1" id="KW-1133">Transmembrane helix</keyword>
<keyword evidence="1" id="KW-0472">Membrane</keyword>
<gene>
    <name evidence="2" type="ORF">HKW67_15455</name>
</gene>
<evidence type="ECO:0000313" key="3">
    <source>
        <dbReference type="Proteomes" id="UP000500938"/>
    </source>
</evidence>
<dbReference type="RefSeq" id="WP_171226246.1">
    <property type="nucleotide sequence ID" value="NZ_CP053085.1"/>
</dbReference>
<feature type="transmembrane region" description="Helical" evidence="1">
    <location>
        <begin position="59"/>
        <end position="81"/>
    </location>
</feature>
<evidence type="ECO:0000313" key="2">
    <source>
        <dbReference type="EMBL" id="QJR36813.1"/>
    </source>
</evidence>
<name>A0A6M4IQ28_9BACT</name>
<reference evidence="2 3" key="1">
    <citation type="submission" date="2020-05" db="EMBL/GenBank/DDBJ databases">
        <title>Complete genome sequence of Gemmatimonas greenlandica TET16.</title>
        <authorList>
            <person name="Zeng Y."/>
        </authorList>
    </citation>
    <scope>NUCLEOTIDE SEQUENCE [LARGE SCALE GENOMIC DNA]</scope>
    <source>
        <strain evidence="2 3">TET16</strain>
    </source>
</reference>
<keyword evidence="1" id="KW-0812">Transmembrane</keyword>
<dbReference type="EMBL" id="CP053085">
    <property type="protein sequence ID" value="QJR36813.1"/>
    <property type="molecule type" value="Genomic_DNA"/>
</dbReference>
<accession>A0A6M4IQ28</accession>
<evidence type="ECO:0000256" key="1">
    <source>
        <dbReference type="SAM" id="Phobius"/>
    </source>
</evidence>
<feature type="transmembrane region" description="Helical" evidence="1">
    <location>
        <begin position="93"/>
        <end position="111"/>
    </location>
</feature>
<keyword evidence="3" id="KW-1185">Reference proteome</keyword>
<organism evidence="2 3">
    <name type="scientific">Gemmatimonas groenlandica</name>
    <dbReference type="NCBI Taxonomy" id="2732249"/>
    <lineage>
        <taxon>Bacteria</taxon>
        <taxon>Pseudomonadati</taxon>
        <taxon>Gemmatimonadota</taxon>
        <taxon>Gemmatimonadia</taxon>
        <taxon>Gemmatimonadales</taxon>
        <taxon>Gemmatimonadaceae</taxon>
        <taxon>Gemmatimonas</taxon>
    </lineage>
</organism>
<proteinExistence type="predicted"/>
<sequence length="123" mass="13056">MRDDHGHDLTSEPTENELRVLREAAGHVAFAPGFADRVMARRAATRAAGDSSTDSSTDALQYVFVRLAPLAAAAVLVLSTVNLMNASGRGQPILDRLFGLPTVTLASAYTLDGALTSWGETNR</sequence>
<dbReference type="KEGG" id="ggr:HKW67_15455"/>
<protein>
    <submittedName>
        <fullName evidence="2">Uncharacterized protein</fullName>
    </submittedName>
</protein>
<dbReference type="Proteomes" id="UP000500938">
    <property type="component" value="Chromosome"/>
</dbReference>
<dbReference type="AlphaFoldDB" id="A0A6M4IQ28"/>